<dbReference type="HOGENOM" id="CLU_2237736_0_0_1"/>
<accession>A0A0C9SVW0</accession>
<dbReference type="EMBL" id="KN832579">
    <property type="protein sequence ID" value="KII83270.1"/>
    <property type="molecule type" value="Genomic_DNA"/>
</dbReference>
<sequence length="105" mass="11700">MMDRISLASLAPVVISAPLRGRHPATAYARRYQPLRLVYDSSMLSGFQLLGASFIGSAKERVCGAETRGLGCEREALLLRSLQILERHSKQHSRLHRYGPTADYT</sequence>
<evidence type="ECO:0000313" key="2">
    <source>
        <dbReference type="Proteomes" id="UP000053263"/>
    </source>
</evidence>
<organism evidence="1 2">
    <name type="scientific">Plicaturopsis crispa FD-325 SS-3</name>
    <dbReference type="NCBI Taxonomy" id="944288"/>
    <lineage>
        <taxon>Eukaryota</taxon>
        <taxon>Fungi</taxon>
        <taxon>Dikarya</taxon>
        <taxon>Basidiomycota</taxon>
        <taxon>Agaricomycotina</taxon>
        <taxon>Agaricomycetes</taxon>
        <taxon>Agaricomycetidae</taxon>
        <taxon>Amylocorticiales</taxon>
        <taxon>Amylocorticiaceae</taxon>
        <taxon>Plicatura</taxon>
        <taxon>Plicaturopsis crispa</taxon>
    </lineage>
</organism>
<proteinExistence type="predicted"/>
<reference evidence="1 2" key="1">
    <citation type="submission" date="2014-06" db="EMBL/GenBank/DDBJ databases">
        <title>Evolutionary Origins and Diversification of the Mycorrhizal Mutualists.</title>
        <authorList>
            <consortium name="DOE Joint Genome Institute"/>
            <consortium name="Mycorrhizal Genomics Consortium"/>
            <person name="Kohler A."/>
            <person name="Kuo A."/>
            <person name="Nagy L.G."/>
            <person name="Floudas D."/>
            <person name="Copeland A."/>
            <person name="Barry K.W."/>
            <person name="Cichocki N."/>
            <person name="Veneault-Fourrey C."/>
            <person name="LaButti K."/>
            <person name="Lindquist E.A."/>
            <person name="Lipzen A."/>
            <person name="Lundell T."/>
            <person name="Morin E."/>
            <person name="Murat C."/>
            <person name="Riley R."/>
            <person name="Ohm R."/>
            <person name="Sun H."/>
            <person name="Tunlid A."/>
            <person name="Henrissat B."/>
            <person name="Grigoriev I.V."/>
            <person name="Hibbett D.S."/>
            <person name="Martin F."/>
        </authorList>
    </citation>
    <scope>NUCLEOTIDE SEQUENCE [LARGE SCALE GENOMIC DNA]</scope>
    <source>
        <strain evidence="1 2">FD-325 SS-3</strain>
    </source>
</reference>
<protein>
    <submittedName>
        <fullName evidence="1">Uncharacterized protein</fullName>
    </submittedName>
</protein>
<dbReference type="AlphaFoldDB" id="A0A0C9SVW0"/>
<evidence type="ECO:0000313" key="1">
    <source>
        <dbReference type="EMBL" id="KII83270.1"/>
    </source>
</evidence>
<name>A0A0C9SVW0_PLICR</name>
<dbReference type="Proteomes" id="UP000053263">
    <property type="component" value="Unassembled WGS sequence"/>
</dbReference>
<keyword evidence="2" id="KW-1185">Reference proteome</keyword>
<gene>
    <name evidence="1" type="ORF">PLICRDRAFT_453023</name>
</gene>